<dbReference type="Proteomes" id="UP000238164">
    <property type="component" value="Chromosome 1"/>
</dbReference>
<dbReference type="PANTHER" id="PTHR33877">
    <property type="entry name" value="SLL1193 PROTEIN"/>
    <property type="match status" value="1"/>
</dbReference>
<dbReference type="AlphaFoldDB" id="A0A2N9JFW4"/>
<name>A0A2N9JFW4_9ACTN</name>
<evidence type="ECO:0000313" key="4">
    <source>
        <dbReference type="Proteomes" id="UP000238164"/>
    </source>
</evidence>
<dbReference type="InterPro" id="IPR003615">
    <property type="entry name" value="HNH_nuc"/>
</dbReference>
<dbReference type="CDD" id="cd00085">
    <property type="entry name" value="HNHc"/>
    <property type="match status" value="1"/>
</dbReference>
<protein>
    <recommendedName>
        <fullName evidence="2">HNH nuclease domain-containing protein</fullName>
    </recommendedName>
</protein>
<evidence type="ECO:0000313" key="3">
    <source>
        <dbReference type="EMBL" id="SPD86385.1"/>
    </source>
</evidence>
<dbReference type="Pfam" id="PF14279">
    <property type="entry name" value="HNH_5"/>
    <property type="match status" value="1"/>
</dbReference>
<dbReference type="OrthoDB" id="9802901at2"/>
<dbReference type="Gene3D" id="1.10.30.50">
    <property type="match status" value="1"/>
</dbReference>
<accession>A0A2N9JFW4</accession>
<dbReference type="EMBL" id="LT985188">
    <property type="protein sequence ID" value="SPD86385.1"/>
    <property type="molecule type" value="Genomic_DNA"/>
</dbReference>
<dbReference type="InterPro" id="IPR029471">
    <property type="entry name" value="HNH_5"/>
</dbReference>
<sequence>MTDVIVFNAGGQQVLHRVSLKHAISMLYRQVARVREAVPGQRFGPYPRPRSLELVTYVYTRWVYAATGRLPCTLTNVLRRDGFRCGYCGGPADTRDHVIPRSRGGATSWTNLVAACADCNGRKRDRTPAQAGMPLRVRPFQPTPAQLR</sequence>
<reference evidence="3 4" key="1">
    <citation type="submission" date="2018-02" db="EMBL/GenBank/DDBJ databases">
        <authorList>
            <person name="Cohen D.B."/>
            <person name="Kent A.D."/>
        </authorList>
    </citation>
    <scope>NUCLEOTIDE SEQUENCE [LARGE SCALE GENOMIC DNA]</scope>
    <source>
        <strain evidence="3">1</strain>
    </source>
</reference>
<organism evidence="3 4">
    <name type="scientific">Micropruina glycogenica</name>
    <dbReference type="NCBI Taxonomy" id="75385"/>
    <lineage>
        <taxon>Bacteria</taxon>
        <taxon>Bacillati</taxon>
        <taxon>Actinomycetota</taxon>
        <taxon>Actinomycetes</taxon>
        <taxon>Propionibacteriales</taxon>
        <taxon>Nocardioidaceae</taxon>
        <taxon>Micropruina</taxon>
    </lineage>
</organism>
<feature type="domain" description="HNH nuclease" evidence="2">
    <location>
        <begin position="73"/>
        <end position="121"/>
    </location>
</feature>
<feature type="region of interest" description="Disordered" evidence="1">
    <location>
        <begin position="125"/>
        <end position="148"/>
    </location>
</feature>
<keyword evidence="4" id="KW-1185">Reference proteome</keyword>
<dbReference type="SMART" id="SM00507">
    <property type="entry name" value="HNHc"/>
    <property type="match status" value="1"/>
</dbReference>
<proteinExistence type="predicted"/>
<gene>
    <name evidence="3" type="ORF">MPLG2_1349</name>
</gene>
<dbReference type="KEGG" id="mgg:MPLG2_1349"/>
<evidence type="ECO:0000256" key="1">
    <source>
        <dbReference type="SAM" id="MobiDB-lite"/>
    </source>
</evidence>
<dbReference type="InterPro" id="IPR052892">
    <property type="entry name" value="NA-targeting_endonuclease"/>
</dbReference>
<dbReference type="PANTHER" id="PTHR33877:SF2">
    <property type="entry name" value="OS07G0170200 PROTEIN"/>
    <property type="match status" value="1"/>
</dbReference>
<evidence type="ECO:0000259" key="2">
    <source>
        <dbReference type="SMART" id="SM00507"/>
    </source>
</evidence>
<dbReference type="RefSeq" id="WP_105185389.1">
    <property type="nucleotide sequence ID" value="NZ_BAAAGO010000030.1"/>
</dbReference>